<evidence type="ECO:0000259" key="2">
    <source>
        <dbReference type="Pfam" id="PF01266"/>
    </source>
</evidence>
<gene>
    <name evidence="3" type="ORF">BXZ70DRAFT_1018767</name>
</gene>
<comment type="caution">
    <text evidence="3">The sequence shown here is derived from an EMBL/GenBank/DDBJ whole genome shotgun (WGS) entry which is preliminary data.</text>
</comment>
<dbReference type="InterPro" id="IPR006076">
    <property type="entry name" value="FAD-dep_OxRdtase"/>
</dbReference>
<dbReference type="PANTHER" id="PTHR13847:SF213">
    <property type="entry name" value="DEPENDENT OXIDOREDUCTASE, PUTATIVE-RELATED"/>
    <property type="match status" value="1"/>
</dbReference>
<organism evidence="3 4">
    <name type="scientific">Cristinia sonorae</name>
    <dbReference type="NCBI Taxonomy" id="1940300"/>
    <lineage>
        <taxon>Eukaryota</taxon>
        <taxon>Fungi</taxon>
        <taxon>Dikarya</taxon>
        <taxon>Basidiomycota</taxon>
        <taxon>Agaricomycotina</taxon>
        <taxon>Agaricomycetes</taxon>
        <taxon>Agaricomycetidae</taxon>
        <taxon>Agaricales</taxon>
        <taxon>Pleurotineae</taxon>
        <taxon>Stephanosporaceae</taxon>
        <taxon>Cristinia</taxon>
    </lineage>
</organism>
<evidence type="ECO:0000256" key="1">
    <source>
        <dbReference type="SAM" id="MobiDB-lite"/>
    </source>
</evidence>
<dbReference type="EMBL" id="JAEVFJ010000012">
    <property type="protein sequence ID" value="KAH8101475.1"/>
    <property type="molecule type" value="Genomic_DNA"/>
</dbReference>
<name>A0A8K0XQN6_9AGAR</name>
<evidence type="ECO:0000313" key="3">
    <source>
        <dbReference type="EMBL" id="KAH8101475.1"/>
    </source>
</evidence>
<dbReference type="InterPro" id="IPR036188">
    <property type="entry name" value="FAD/NAD-bd_sf"/>
</dbReference>
<feature type="domain" description="FAD dependent oxidoreductase" evidence="2">
    <location>
        <begin position="64"/>
        <end position="509"/>
    </location>
</feature>
<evidence type="ECO:0000313" key="4">
    <source>
        <dbReference type="Proteomes" id="UP000813824"/>
    </source>
</evidence>
<dbReference type="GO" id="GO:0005737">
    <property type="term" value="C:cytoplasm"/>
    <property type="evidence" value="ECO:0007669"/>
    <property type="project" value="TreeGrafter"/>
</dbReference>
<protein>
    <submittedName>
        <fullName evidence="3">FAD dependent oxidoreductase</fullName>
    </submittedName>
</protein>
<dbReference type="Proteomes" id="UP000813824">
    <property type="component" value="Unassembled WGS sequence"/>
</dbReference>
<sequence>MGNFVSRTKLVIGGAYILNKLLNSLSKRIKESPGLPVPNPTLSFWTVPKSKISSNGKAIPETADIVVIGSGITGTSFSYNALKLDGSLKIVILEARDVCSGATGRNGGHVNPPLYQDYKYLKETHGIDVAKKTIRFRLAHIKEFLTIAGLEEITEHSQCREVDNLDVYFTEDEYAEVKDALELWKTDMPEEAQSWEAVDGDVASKQFGLSSEIAGCVHGDGGAMHPYRFVTSLQSKLLERHSGFSIATHTPCTEIYPPSSSSSLYTLITPSGRITTPHIVHATNAWSSHLLTPMREKIIPVRGTMTAQRPGASLSTHTLDGLRSYVFNSGGAGYDYLTQLPTGEHELMFGGGALSNLTSGLEADLGSADDSQYSISTAAHITGSLPLMFGLDNWGKEMVPNLEPEADLGVQWSEGRVKSVWSGILGMSADGYPWVGRLPRKISGRPEPTASSTSASLPLLRHKTRPSTSSYEKLSDRQRTATPGEWIAAGYTGEGMVQAWMSAKALAYMVLDRESDIVGWFPENLRVTEERWKKADVVDLIIRRMT</sequence>
<accession>A0A8K0XQN6</accession>
<dbReference type="AlphaFoldDB" id="A0A8K0XQN6"/>
<dbReference type="Gene3D" id="3.30.9.10">
    <property type="entry name" value="D-Amino Acid Oxidase, subunit A, domain 2"/>
    <property type="match status" value="1"/>
</dbReference>
<dbReference type="Pfam" id="PF01266">
    <property type="entry name" value="DAO"/>
    <property type="match status" value="1"/>
</dbReference>
<dbReference type="PANTHER" id="PTHR13847">
    <property type="entry name" value="SARCOSINE DEHYDROGENASE-RELATED"/>
    <property type="match status" value="1"/>
</dbReference>
<feature type="region of interest" description="Disordered" evidence="1">
    <location>
        <begin position="443"/>
        <end position="477"/>
    </location>
</feature>
<feature type="compositionally biased region" description="Low complexity" evidence="1">
    <location>
        <begin position="448"/>
        <end position="459"/>
    </location>
</feature>
<dbReference type="OrthoDB" id="429143at2759"/>
<reference evidence="3" key="1">
    <citation type="journal article" date="2021" name="New Phytol.">
        <title>Evolutionary innovations through gain and loss of genes in the ectomycorrhizal Boletales.</title>
        <authorList>
            <person name="Wu G."/>
            <person name="Miyauchi S."/>
            <person name="Morin E."/>
            <person name="Kuo A."/>
            <person name="Drula E."/>
            <person name="Varga T."/>
            <person name="Kohler A."/>
            <person name="Feng B."/>
            <person name="Cao Y."/>
            <person name="Lipzen A."/>
            <person name="Daum C."/>
            <person name="Hundley H."/>
            <person name="Pangilinan J."/>
            <person name="Johnson J."/>
            <person name="Barry K."/>
            <person name="LaButti K."/>
            <person name="Ng V."/>
            <person name="Ahrendt S."/>
            <person name="Min B."/>
            <person name="Choi I.G."/>
            <person name="Park H."/>
            <person name="Plett J.M."/>
            <person name="Magnuson J."/>
            <person name="Spatafora J.W."/>
            <person name="Nagy L.G."/>
            <person name="Henrissat B."/>
            <person name="Grigoriev I.V."/>
            <person name="Yang Z.L."/>
            <person name="Xu J."/>
            <person name="Martin F.M."/>
        </authorList>
    </citation>
    <scope>NUCLEOTIDE SEQUENCE</scope>
    <source>
        <strain evidence="3">KKN 215</strain>
    </source>
</reference>
<proteinExistence type="predicted"/>
<keyword evidence="4" id="KW-1185">Reference proteome</keyword>
<dbReference type="Gene3D" id="3.50.50.60">
    <property type="entry name" value="FAD/NAD(P)-binding domain"/>
    <property type="match status" value="1"/>
</dbReference>
<dbReference type="SUPFAM" id="SSF51905">
    <property type="entry name" value="FAD/NAD(P)-binding domain"/>
    <property type="match status" value="1"/>
</dbReference>